<proteinExistence type="predicted"/>
<reference evidence="3" key="1">
    <citation type="journal article" date="2019" name="Int. J. Syst. Evol. Microbiol.">
        <title>The Global Catalogue of Microorganisms (GCM) 10K type strain sequencing project: providing services to taxonomists for standard genome sequencing and annotation.</title>
        <authorList>
            <consortium name="The Broad Institute Genomics Platform"/>
            <consortium name="The Broad Institute Genome Sequencing Center for Infectious Disease"/>
            <person name="Wu L."/>
            <person name="Ma J."/>
        </authorList>
    </citation>
    <scope>NUCLEOTIDE SEQUENCE [LARGE SCALE GENOMIC DNA]</scope>
    <source>
        <strain evidence="3">JCM 17543</strain>
    </source>
</reference>
<name>A0ABP7L9D4_9SPHN</name>
<protein>
    <recommendedName>
        <fullName evidence="1">THIF-type NAD/FAD binding fold domain-containing protein</fullName>
    </recommendedName>
</protein>
<dbReference type="Pfam" id="PF00899">
    <property type="entry name" value="ThiF"/>
    <property type="match status" value="1"/>
</dbReference>
<gene>
    <name evidence="2" type="ORF">GCM10022276_13150</name>
</gene>
<keyword evidence="3" id="KW-1185">Reference proteome</keyword>
<dbReference type="Gene3D" id="3.40.50.720">
    <property type="entry name" value="NAD(P)-binding Rossmann-like Domain"/>
    <property type="match status" value="1"/>
</dbReference>
<dbReference type="SUPFAM" id="SSF69572">
    <property type="entry name" value="Activating enzymes of the ubiquitin-like proteins"/>
    <property type="match status" value="1"/>
</dbReference>
<comment type="caution">
    <text evidence="2">The sequence shown here is derived from an EMBL/GenBank/DDBJ whole genome shotgun (WGS) entry which is preliminary data.</text>
</comment>
<organism evidence="2 3">
    <name type="scientific">Sphingomonas limnosediminicola</name>
    <dbReference type="NCBI Taxonomy" id="940133"/>
    <lineage>
        <taxon>Bacteria</taxon>
        <taxon>Pseudomonadati</taxon>
        <taxon>Pseudomonadota</taxon>
        <taxon>Alphaproteobacteria</taxon>
        <taxon>Sphingomonadales</taxon>
        <taxon>Sphingomonadaceae</taxon>
        <taxon>Sphingomonas</taxon>
    </lineage>
</organism>
<feature type="domain" description="THIF-type NAD/FAD binding fold" evidence="1">
    <location>
        <begin position="90"/>
        <end position="263"/>
    </location>
</feature>
<dbReference type="Proteomes" id="UP001500827">
    <property type="component" value="Unassembled WGS sequence"/>
</dbReference>
<dbReference type="EMBL" id="BAABBM010000001">
    <property type="protein sequence ID" value="GAA3895455.1"/>
    <property type="molecule type" value="Genomic_DNA"/>
</dbReference>
<dbReference type="InterPro" id="IPR000594">
    <property type="entry name" value="ThiF_NAD_FAD-bd"/>
</dbReference>
<sequence>MTADDWSAQISGGEELAWNGGEWPLGAFAAAALIAGEVFKVSMRRLRDHAKNAPLFEDLYAPARSACVRLAPAETPHATSLDAIDLISGGAIGNSFLYTLLRLPRCSAEIRVMDDDESALSNLNRNALLRRSRIDIPKVEDLASFAVDRIAIKPLVHRYGGEEDPDLADTVIVGVDHIPSRWSAQRSRPTWLGVGATEGFSVQVSHHRPGQACAQCLHPEDAPIDGPIPTVAFVSFWAGLLLAADLIRKTAGTLPSDNEQQVFLPALRPESWDYAHSPINPRAGCPNCAELGVVS</sequence>
<dbReference type="InterPro" id="IPR035985">
    <property type="entry name" value="Ubiquitin-activating_enz"/>
</dbReference>
<accession>A0ABP7L9D4</accession>
<evidence type="ECO:0000259" key="1">
    <source>
        <dbReference type="Pfam" id="PF00899"/>
    </source>
</evidence>
<evidence type="ECO:0000313" key="3">
    <source>
        <dbReference type="Proteomes" id="UP001500827"/>
    </source>
</evidence>
<evidence type="ECO:0000313" key="2">
    <source>
        <dbReference type="EMBL" id="GAA3895455.1"/>
    </source>
</evidence>